<dbReference type="Gene3D" id="3.40.50.2000">
    <property type="entry name" value="Glycogen Phosphorylase B"/>
    <property type="match status" value="2"/>
</dbReference>
<dbReference type="PANTHER" id="PTHR12526">
    <property type="entry name" value="GLYCOSYLTRANSFERASE"/>
    <property type="match status" value="1"/>
</dbReference>
<evidence type="ECO:0000313" key="7">
    <source>
        <dbReference type="Proteomes" id="UP000272528"/>
    </source>
</evidence>
<evidence type="ECO:0000256" key="2">
    <source>
        <dbReference type="ARBA" id="ARBA00022676"/>
    </source>
</evidence>
<evidence type="ECO:0000256" key="1">
    <source>
        <dbReference type="ARBA" id="ARBA00009481"/>
    </source>
</evidence>
<dbReference type="EMBL" id="CP034437">
    <property type="protein sequence ID" value="AZN42782.1"/>
    <property type="molecule type" value="Genomic_DNA"/>
</dbReference>
<dbReference type="OrthoDB" id="2547319at2"/>
<keyword evidence="2" id="KW-0328">Glycosyltransferase</keyword>
<dbReference type="KEGG" id="palb:EJC50_26135"/>
<dbReference type="GO" id="GO:0016757">
    <property type="term" value="F:glycosyltransferase activity"/>
    <property type="evidence" value="ECO:0007669"/>
    <property type="project" value="UniProtKB-KW"/>
</dbReference>
<reference evidence="7" key="1">
    <citation type="submission" date="2018-12" db="EMBL/GenBank/DDBJ databases">
        <title>Genome sequence of Peanibacillus sp.</title>
        <authorList>
            <person name="Subramani G."/>
            <person name="Srinivasan S."/>
            <person name="Kim M.K."/>
        </authorList>
    </citation>
    <scope>NUCLEOTIDE SEQUENCE [LARGE SCALE GENOMIC DNA]</scope>
    <source>
        <strain evidence="7">18JY67-1</strain>
    </source>
</reference>
<evidence type="ECO:0000256" key="4">
    <source>
        <dbReference type="SAM" id="MobiDB-lite"/>
    </source>
</evidence>
<keyword evidence="3 6" id="KW-0808">Transferase</keyword>
<dbReference type="PANTHER" id="PTHR12526:SF640">
    <property type="entry name" value="COLANIC ACID BIOSYNTHESIS GLYCOSYLTRANSFERASE WCAL-RELATED"/>
    <property type="match status" value="1"/>
</dbReference>
<dbReference type="AlphaFoldDB" id="A0A3Q8X8E1"/>
<sequence>MKRVSVKPKMLVFSHICSPQYVTGAEKLLLFMVRELLPSFQCTLVVPNEGIIAANARKLGITVIVHHIPLVVPLYLALPHMQDEIAATERGSAWRDLVKLVDGERPNIIIANTCVHPLPAIVGKALGIPVIWSVMETLRDTEHTGMAASIIEQHSDYVIGISESTLAPLSTPGLRAKSTLILPSWDQEALSPNSWSMHRENRRRQLGIANHHRFVGYISSSIFEAKGLEHFMQMAVNTAVQYPHAMYLIVGNPVDAGYFNRCLDIARERGLMERFRWIRFEEQVESVYPAMDLLVVPSLTIEGFGMTALEGMVFGKAVVSYGSGGLSEIGRATGNEIYTVPTGDTAMLTGAVSSLLADDAALQAISARNAKAAHAVYGIGAYRERLRRFAEQLSVRGYMPLTLVRAAGSPSVYLYEDGMLRLFRSMKPLLNMGYHMEETRILPDAVIAAWPQGAPIGTALRRRRRRSRSGSSLGRRRRRKSGGTAKRRLRGGRQRSRRRTAAGGAGRRKRSRR</sequence>
<evidence type="ECO:0000313" key="6">
    <source>
        <dbReference type="EMBL" id="AZN42782.1"/>
    </source>
</evidence>
<organism evidence="6 7">
    <name type="scientific">Paenibacillus albus</name>
    <dbReference type="NCBI Taxonomy" id="2495582"/>
    <lineage>
        <taxon>Bacteria</taxon>
        <taxon>Bacillati</taxon>
        <taxon>Bacillota</taxon>
        <taxon>Bacilli</taxon>
        <taxon>Bacillales</taxon>
        <taxon>Paenibacillaceae</taxon>
        <taxon>Paenibacillus</taxon>
    </lineage>
</organism>
<dbReference type="CDD" id="cd03801">
    <property type="entry name" value="GT4_PimA-like"/>
    <property type="match status" value="1"/>
</dbReference>
<proteinExistence type="inferred from homology"/>
<dbReference type="InterPro" id="IPR001296">
    <property type="entry name" value="Glyco_trans_1"/>
</dbReference>
<evidence type="ECO:0000256" key="3">
    <source>
        <dbReference type="ARBA" id="ARBA00022679"/>
    </source>
</evidence>
<gene>
    <name evidence="6" type="ORF">EJC50_26135</name>
</gene>
<accession>A0A3Q8X8E1</accession>
<feature type="domain" description="Glycosyl transferase family 1" evidence="5">
    <location>
        <begin position="199"/>
        <end position="368"/>
    </location>
</feature>
<protein>
    <submittedName>
        <fullName evidence="6">Glycosyltransferase</fullName>
    </submittedName>
</protein>
<keyword evidence="7" id="KW-1185">Reference proteome</keyword>
<comment type="similarity">
    <text evidence="1">Belongs to the glycosyltransferase group 1 family. Glycosyltransferase 4 subfamily.</text>
</comment>
<dbReference type="Proteomes" id="UP000272528">
    <property type="component" value="Chromosome"/>
</dbReference>
<name>A0A3Q8X8E1_9BACL</name>
<evidence type="ECO:0000259" key="5">
    <source>
        <dbReference type="Pfam" id="PF00534"/>
    </source>
</evidence>
<dbReference type="Pfam" id="PF00534">
    <property type="entry name" value="Glycos_transf_1"/>
    <property type="match status" value="1"/>
</dbReference>
<feature type="compositionally biased region" description="Basic residues" evidence="4">
    <location>
        <begin position="460"/>
        <end position="513"/>
    </location>
</feature>
<dbReference type="SUPFAM" id="SSF53756">
    <property type="entry name" value="UDP-Glycosyltransferase/glycogen phosphorylase"/>
    <property type="match status" value="1"/>
</dbReference>
<feature type="region of interest" description="Disordered" evidence="4">
    <location>
        <begin position="458"/>
        <end position="513"/>
    </location>
</feature>